<accession>I3ZI58</accession>
<dbReference type="KEGG" id="trs:Terro_2689"/>
<keyword evidence="3" id="KW-1185">Reference proteome</keyword>
<reference evidence="2 3" key="1">
    <citation type="submission" date="2012-06" db="EMBL/GenBank/DDBJ databases">
        <title>Complete genome of Terriglobus roseus DSM 18391.</title>
        <authorList>
            <consortium name="US DOE Joint Genome Institute (JGI-PGF)"/>
            <person name="Lucas S."/>
            <person name="Copeland A."/>
            <person name="Lapidus A."/>
            <person name="Glavina del Rio T."/>
            <person name="Dalin E."/>
            <person name="Tice H."/>
            <person name="Bruce D."/>
            <person name="Goodwin L."/>
            <person name="Pitluck S."/>
            <person name="Peters L."/>
            <person name="Mikhailova N."/>
            <person name="Munk A.C.C."/>
            <person name="Kyrpides N."/>
            <person name="Mavromatis K."/>
            <person name="Ivanova N."/>
            <person name="Brettin T."/>
            <person name="Detter J.C."/>
            <person name="Han C."/>
            <person name="Larimer F."/>
            <person name="Land M."/>
            <person name="Hauser L."/>
            <person name="Markowitz V."/>
            <person name="Cheng J.-F."/>
            <person name="Hugenholtz P."/>
            <person name="Woyke T."/>
            <person name="Wu D."/>
            <person name="Brambilla E."/>
            <person name="Klenk H.-P."/>
            <person name="Eisen J.A."/>
        </authorList>
    </citation>
    <scope>NUCLEOTIDE SEQUENCE [LARGE SCALE GENOMIC DNA]</scope>
    <source>
        <strain evidence="3">DSM 18391 / NRRL B-41598 / KBS 63</strain>
    </source>
</reference>
<gene>
    <name evidence="2" type="ordered locus">Terro_2689</name>
</gene>
<dbReference type="EMBL" id="CP003379">
    <property type="protein sequence ID" value="AFL88926.1"/>
    <property type="molecule type" value="Genomic_DNA"/>
</dbReference>
<keyword evidence="1" id="KW-1133">Transmembrane helix</keyword>
<sequence>MALRIGQLALALLGMVLLLRFGAVREPGWGESTFGHPPHWTFHTMPLAGGVLCLVVAMGLIFVHEE</sequence>
<name>I3ZI58_TERRK</name>
<dbReference type="HOGENOM" id="CLU_2829812_0_0_0"/>
<keyword evidence="1" id="KW-0472">Membrane</keyword>
<dbReference type="STRING" id="926566.Terro_2689"/>
<protein>
    <submittedName>
        <fullName evidence="2">Uncharacterized protein</fullName>
    </submittedName>
</protein>
<dbReference type="AlphaFoldDB" id="I3ZI58"/>
<organism evidence="2 3">
    <name type="scientific">Terriglobus roseus (strain DSM 18391 / NRRL B-41598 / KBS 63)</name>
    <dbReference type="NCBI Taxonomy" id="926566"/>
    <lineage>
        <taxon>Bacteria</taxon>
        <taxon>Pseudomonadati</taxon>
        <taxon>Acidobacteriota</taxon>
        <taxon>Terriglobia</taxon>
        <taxon>Terriglobales</taxon>
        <taxon>Acidobacteriaceae</taxon>
        <taxon>Terriglobus</taxon>
    </lineage>
</organism>
<dbReference type="OrthoDB" id="9869912at2"/>
<dbReference type="Proteomes" id="UP000006056">
    <property type="component" value="Chromosome"/>
</dbReference>
<dbReference type="RefSeq" id="WP_014786190.1">
    <property type="nucleotide sequence ID" value="NC_018014.1"/>
</dbReference>
<evidence type="ECO:0000256" key="1">
    <source>
        <dbReference type="SAM" id="Phobius"/>
    </source>
</evidence>
<proteinExistence type="predicted"/>
<evidence type="ECO:0000313" key="3">
    <source>
        <dbReference type="Proteomes" id="UP000006056"/>
    </source>
</evidence>
<feature type="transmembrane region" description="Helical" evidence="1">
    <location>
        <begin position="41"/>
        <end position="63"/>
    </location>
</feature>
<evidence type="ECO:0000313" key="2">
    <source>
        <dbReference type="EMBL" id="AFL88926.1"/>
    </source>
</evidence>
<keyword evidence="1" id="KW-0812">Transmembrane</keyword>